<sequence>MFFICGINQEEKELGSFGPYICGACGSYGRYQVYITYMCLSLFFIPILKWSKRYYVRTSCCQSLYELDPEVGKQIQHGESVEIRPEDMTLIRRGNNGRSGWQNPPRRHVCPACGYETEEDFAYCPKCGTRMEER</sequence>
<dbReference type="EMBL" id="JAOQKC010000011">
    <property type="protein sequence ID" value="MCU6697148.1"/>
    <property type="molecule type" value="Genomic_DNA"/>
</dbReference>
<keyword evidence="3" id="KW-1185">Reference proteome</keyword>
<evidence type="ECO:0000259" key="1">
    <source>
        <dbReference type="Pfam" id="PF17032"/>
    </source>
</evidence>
<name>A0ABT2RXZ6_9FIRM</name>
<protein>
    <submittedName>
        <fullName evidence="2">Zinc ribbon domain-containing protein</fullName>
    </submittedName>
</protein>
<reference evidence="2 3" key="1">
    <citation type="journal article" date="2021" name="ISME Commun">
        <title>Automated analysis of genomic sequences facilitates high-throughput and comprehensive description of bacteria.</title>
        <authorList>
            <person name="Hitch T.C.A."/>
        </authorList>
    </citation>
    <scope>NUCLEOTIDE SEQUENCE [LARGE SCALE GENOMIC DNA]</scope>
    <source>
        <strain evidence="2 3">Sanger_04</strain>
    </source>
</reference>
<dbReference type="Proteomes" id="UP001652461">
    <property type="component" value="Unassembled WGS sequence"/>
</dbReference>
<dbReference type="RefSeq" id="WP_158363606.1">
    <property type="nucleotide sequence ID" value="NZ_JAOQKC010000011.1"/>
</dbReference>
<dbReference type="PANTHER" id="PTHR36718">
    <property type="entry name" value="OS05G0435400 PROTEIN"/>
    <property type="match status" value="1"/>
</dbReference>
<feature type="domain" description="Zinc-ribbon 15" evidence="1">
    <location>
        <begin position="21"/>
        <end position="128"/>
    </location>
</feature>
<dbReference type="InterPro" id="IPR031493">
    <property type="entry name" value="Zinc_ribbon_15"/>
</dbReference>
<dbReference type="InterPro" id="IPR053281">
    <property type="entry name" value="Double_zinc_ribbon"/>
</dbReference>
<evidence type="ECO:0000313" key="3">
    <source>
        <dbReference type="Proteomes" id="UP001652461"/>
    </source>
</evidence>
<dbReference type="PANTHER" id="PTHR36718:SF1">
    <property type="entry name" value="DOUBLE ZINC RIBBON PROTEIN MJ0416"/>
    <property type="match status" value="1"/>
</dbReference>
<accession>A0ABT2RXZ6</accession>
<organism evidence="2 3">
    <name type="scientific">Laedolimicola ammoniilytica</name>
    <dbReference type="NCBI Taxonomy" id="2981771"/>
    <lineage>
        <taxon>Bacteria</taxon>
        <taxon>Bacillati</taxon>
        <taxon>Bacillota</taxon>
        <taxon>Clostridia</taxon>
        <taxon>Lachnospirales</taxon>
        <taxon>Lachnospiraceae</taxon>
        <taxon>Laedolimicola</taxon>
    </lineage>
</organism>
<proteinExistence type="predicted"/>
<evidence type="ECO:0000313" key="2">
    <source>
        <dbReference type="EMBL" id="MCU6697148.1"/>
    </source>
</evidence>
<dbReference type="Pfam" id="PF17032">
    <property type="entry name" value="Zn_ribbon_15"/>
    <property type="match status" value="1"/>
</dbReference>
<comment type="caution">
    <text evidence="2">The sequence shown here is derived from an EMBL/GenBank/DDBJ whole genome shotgun (WGS) entry which is preliminary data.</text>
</comment>
<gene>
    <name evidence="2" type="ORF">OCV63_09580</name>
</gene>